<sequence>MNTARKVIGSHAFFFPDGAAFTVPNPGGVCGRNLKPGATDTGWFDLGVSKWKHSPTHKIEDFDAPSPGARMLYDRIVTRKGKKLSGTLMEMSNLTWQLLMASQELPLTGAGGQYNPLAGDPLIRGWLQLQDYDQHNTLIGTTDYFVSLELPGDVEFGDSALDIGVDAYVLFSPLMTGSLS</sequence>
<keyword evidence="2" id="KW-1185">Reference proteome</keyword>
<proteinExistence type="predicted"/>
<protein>
    <submittedName>
        <fullName evidence="1">Uncharacterized protein</fullName>
    </submittedName>
</protein>
<accession>A0A8F9XL30</accession>
<evidence type="ECO:0000313" key="2">
    <source>
        <dbReference type="Proteomes" id="UP000825051"/>
    </source>
</evidence>
<dbReference type="EMBL" id="CP080507">
    <property type="protein sequence ID" value="QYM80288.1"/>
    <property type="molecule type" value="Genomic_DNA"/>
</dbReference>
<dbReference type="RefSeq" id="WP_220165253.1">
    <property type="nucleotide sequence ID" value="NZ_CP080507.1"/>
</dbReference>
<dbReference type="AlphaFoldDB" id="A0A8F9XL30"/>
<evidence type="ECO:0000313" key="1">
    <source>
        <dbReference type="EMBL" id="QYM80288.1"/>
    </source>
</evidence>
<name>A0A8F9XL30_9BACT</name>
<dbReference type="Proteomes" id="UP000825051">
    <property type="component" value="Chromosome"/>
</dbReference>
<reference evidence="1" key="1">
    <citation type="submission" date="2021-08" db="EMBL/GenBank/DDBJ databases">
        <title>Genome of a novel bacterium of the phylum Verrucomicrobia, Oleiharenicola sp. KSB-15.</title>
        <authorList>
            <person name="Chung J.-H."/>
            <person name="Ahn J.-H."/>
            <person name="Yoon Y."/>
            <person name="Kim D.-Y."/>
            <person name="An S.-H."/>
            <person name="Park I."/>
            <person name="Yeon J."/>
        </authorList>
    </citation>
    <scope>NUCLEOTIDE SEQUENCE</scope>
    <source>
        <strain evidence="1">KSB-15</strain>
    </source>
</reference>
<organism evidence="1 2">
    <name type="scientific">Horticoccus luteus</name>
    <dbReference type="NCBI Taxonomy" id="2862869"/>
    <lineage>
        <taxon>Bacteria</taxon>
        <taxon>Pseudomonadati</taxon>
        <taxon>Verrucomicrobiota</taxon>
        <taxon>Opitutia</taxon>
        <taxon>Opitutales</taxon>
        <taxon>Opitutaceae</taxon>
        <taxon>Horticoccus</taxon>
    </lineage>
</organism>
<dbReference type="KEGG" id="ole:K0B96_06645"/>
<gene>
    <name evidence="1" type="ORF">K0B96_06645</name>
</gene>